<dbReference type="OrthoDB" id="2454920at2"/>
<keyword evidence="3" id="KW-1185">Reference proteome</keyword>
<keyword evidence="1" id="KW-0812">Transmembrane</keyword>
<evidence type="ECO:0000313" key="3">
    <source>
        <dbReference type="Proteomes" id="UP000043699"/>
    </source>
</evidence>
<feature type="transmembrane region" description="Helical" evidence="1">
    <location>
        <begin position="148"/>
        <end position="165"/>
    </location>
</feature>
<dbReference type="AlphaFoldDB" id="A0A098EPN4"/>
<dbReference type="STRING" id="1499687.BN1080_02746"/>
<sequence length="196" mass="21778">MKAFIMYAVAVIGGYALSEVSQQWFGREWIFGLLIVLLFALFLEAWKRVKPGGAGLIFVTIATLLNIGYVFFVQYTAKAICSLFIVILLIRLYKQHKDVVLTAIAFAASYVVLNLETGNFLIAWSLFLISGVATAIGFKYHFRWLKRCFAVVFGISTLLLLILGSSIQSHFLVFAMVLAVGGISYNSFGKPLRTAK</sequence>
<proteinExistence type="predicted"/>
<name>A0A098EPN4_9BACL</name>
<feature type="transmembrane region" description="Helical" evidence="1">
    <location>
        <begin position="53"/>
        <end position="69"/>
    </location>
</feature>
<feature type="transmembrane region" description="Helical" evidence="1">
    <location>
        <begin position="171"/>
        <end position="188"/>
    </location>
</feature>
<gene>
    <name evidence="2" type="ORF">BN1080_02746</name>
</gene>
<dbReference type="Proteomes" id="UP000043699">
    <property type="component" value="Unassembled WGS sequence"/>
</dbReference>
<keyword evidence="1" id="KW-0472">Membrane</keyword>
<feature type="transmembrane region" description="Helical" evidence="1">
    <location>
        <begin position="99"/>
        <end position="115"/>
    </location>
</feature>
<evidence type="ECO:0000256" key="1">
    <source>
        <dbReference type="SAM" id="Phobius"/>
    </source>
</evidence>
<feature type="transmembrane region" description="Helical" evidence="1">
    <location>
        <begin position="28"/>
        <end position="46"/>
    </location>
</feature>
<dbReference type="EMBL" id="CCXS01000001">
    <property type="protein sequence ID" value="CEG23742.1"/>
    <property type="molecule type" value="Genomic_DNA"/>
</dbReference>
<keyword evidence="1" id="KW-1133">Transmembrane helix</keyword>
<evidence type="ECO:0000313" key="2">
    <source>
        <dbReference type="EMBL" id="CEG23742.1"/>
    </source>
</evidence>
<organism evidence="2 3">
    <name type="scientific">Planococcus massiliensis</name>
    <dbReference type="NCBI Taxonomy" id="1499687"/>
    <lineage>
        <taxon>Bacteria</taxon>
        <taxon>Bacillati</taxon>
        <taxon>Bacillota</taxon>
        <taxon>Bacilli</taxon>
        <taxon>Bacillales</taxon>
        <taxon>Caryophanaceae</taxon>
        <taxon>Planococcus</taxon>
    </lineage>
</organism>
<dbReference type="RefSeq" id="WP_052652673.1">
    <property type="nucleotide sequence ID" value="NZ_CCXS01000001.1"/>
</dbReference>
<accession>A0A098EPN4</accession>
<protein>
    <submittedName>
        <fullName evidence="2">Uncharacterized protein</fullName>
    </submittedName>
</protein>
<reference evidence="2 3" key="1">
    <citation type="submission" date="2014-09" db="EMBL/GenBank/DDBJ databases">
        <authorList>
            <person name="Urmite Genomes Urmite Genomes"/>
        </authorList>
    </citation>
    <scope>NUCLEOTIDE SEQUENCE [LARGE SCALE GENOMIC DNA]</scope>
    <source>
        <strain evidence="2 3">ES2</strain>
    </source>
</reference>
<feature type="transmembrane region" description="Helical" evidence="1">
    <location>
        <begin position="121"/>
        <end position="141"/>
    </location>
</feature>